<dbReference type="InterPro" id="IPR050922">
    <property type="entry name" value="LytR/CpsA/Psr_CW_biosynth"/>
</dbReference>
<reference evidence="5" key="1">
    <citation type="submission" date="2018-12" db="EMBL/GenBank/DDBJ databases">
        <title>Novel natural products biosynthetic potential of the class Ktedonobacteria.</title>
        <authorList>
            <person name="Zheng Y."/>
            <person name="Saitou A."/>
            <person name="Wang C.M."/>
            <person name="Toyoda A."/>
            <person name="Minakuchi Y."/>
            <person name="Sekiguchi Y."/>
            <person name="Ueda K."/>
            <person name="Takano H."/>
            <person name="Sakai Y."/>
            <person name="Yokota A."/>
            <person name="Yabe S."/>
        </authorList>
    </citation>
    <scope>NUCLEOTIDE SEQUENCE</scope>
    <source>
        <strain evidence="5">A3-2</strain>
    </source>
</reference>
<feature type="transmembrane region" description="Helical" evidence="3">
    <location>
        <begin position="62"/>
        <end position="85"/>
    </location>
</feature>
<keyword evidence="3" id="KW-0472">Membrane</keyword>
<proteinExistence type="inferred from homology"/>
<organism evidence="5">
    <name type="scientific">Thermogemmatispora argillosa</name>
    <dbReference type="NCBI Taxonomy" id="2045280"/>
    <lineage>
        <taxon>Bacteria</taxon>
        <taxon>Bacillati</taxon>
        <taxon>Chloroflexota</taxon>
        <taxon>Ktedonobacteria</taxon>
        <taxon>Thermogemmatisporales</taxon>
        <taxon>Thermogemmatisporaceae</taxon>
        <taxon>Thermogemmatispora</taxon>
    </lineage>
</organism>
<evidence type="ECO:0000313" key="5">
    <source>
        <dbReference type="EMBL" id="BBH93764.1"/>
    </source>
</evidence>
<dbReference type="EMBL" id="AP019377">
    <property type="protein sequence ID" value="BBH93764.1"/>
    <property type="molecule type" value="Genomic_DNA"/>
</dbReference>
<feature type="domain" description="Cell envelope-related transcriptional attenuator" evidence="4">
    <location>
        <begin position="143"/>
        <end position="310"/>
    </location>
</feature>
<dbReference type="PANTHER" id="PTHR33392:SF6">
    <property type="entry name" value="POLYISOPRENYL-TEICHOIC ACID--PEPTIDOGLYCAN TEICHOIC ACID TRANSFERASE TAGU"/>
    <property type="match status" value="1"/>
</dbReference>
<name>A0A455T6W8_9CHLR</name>
<keyword evidence="3" id="KW-0812">Transmembrane</keyword>
<evidence type="ECO:0000256" key="3">
    <source>
        <dbReference type="SAM" id="Phobius"/>
    </source>
</evidence>
<keyword evidence="3" id="KW-1133">Transmembrane helix</keyword>
<evidence type="ECO:0000259" key="4">
    <source>
        <dbReference type="Pfam" id="PF03816"/>
    </source>
</evidence>
<protein>
    <recommendedName>
        <fullName evidence="4">Cell envelope-related transcriptional attenuator domain-containing protein</fullName>
    </recommendedName>
</protein>
<accession>A0A455T6W8</accession>
<evidence type="ECO:0000256" key="2">
    <source>
        <dbReference type="SAM" id="MobiDB-lite"/>
    </source>
</evidence>
<gene>
    <name evidence="5" type="ORF">KTA_19630</name>
</gene>
<sequence>MTSQEQPDPRFDPDQPSDRVQPPLEEQVTQRLEAEPGRPAPAEEISTLKLPAPRKRGPLGRVLLVALLLVVLLLGGGIAYGYYYFQTTIQEPVSHFVHPVSRSTEEPTSAPPTTGTDITGHAWNILLLGSDNDGKYTFPAVLTQVMMVVHIDPQQNQVFLVSIPRDSWVYIPQVGGMHKIDQAFFLGAIQHNSFDDGVRLARLTIEKDYGITIDRYAWVGLDGFAKVIDTLGGVDIDITHPIVDDTYPDDVGAGATDPYGYRRLYLPAGPQHLTGEQALEYVRSRHADLVGDIGRTQRQQQVLEALKKKLDVTNVIEHLSEIIADLQGKVYTDISEGEMIGFANYGRTLPSSAIHQVTLGPGPGNQNYGTLSTVYDPSTASEQSVVLPDCTNIEPLINRIFALGDVDSCHVAGP</sequence>
<dbReference type="PANTHER" id="PTHR33392">
    <property type="entry name" value="POLYISOPRENYL-TEICHOIC ACID--PEPTIDOGLYCAN TEICHOIC ACID TRANSFERASE TAGU"/>
    <property type="match status" value="1"/>
</dbReference>
<dbReference type="Gene3D" id="3.40.630.190">
    <property type="entry name" value="LCP protein"/>
    <property type="match status" value="1"/>
</dbReference>
<feature type="region of interest" description="Disordered" evidence="2">
    <location>
        <begin position="1"/>
        <end position="43"/>
    </location>
</feature>
<evidence type="ECO:0000256" key="1">
    <source>
        <dbReference type="ARBA" id="ARBA00006068"/>
    </source>
</evidence>
<comment type="similarity">
    <text evidence="1">Belongs to the LytR/CpsA/Psr (LCP) family.</text>
</comment>
<dbReference type="InterPro" id="IPR004474">
    <property type="entry name" value="LytR_CpsA_psr"/>
</dbReference>
<dbReference type="AlphaFoldDB" id="A0A455T6W8"/>
<dbReference type="NCBIfam" id="TIGR00350">
    <property type="entry name" value="lytR_cpsA_psr"/>
    <property type="match status" value="1"/>
</dbReference>
<feature type="compositionally biased region" description="Basic and acidic residues" evidence="2">
    <location>
        <begin position="7"/>
        <end position="17"/>
    </location>
</feature>
<dbReference type="Pfam" id="PF03816">
    <property type="entry name" value="LytR_cpsA_psr"/>
    <property type="match status" value="1"/>
</dbReference>